<dbReference type="PANTHER" id="PTHR47331:SF5">
    <property type="entry name" value="RIBONUCLEASE H"/>
    <property type="match status" value="1"/>
</dbReference>
<feature type="region of interest" description="Disordered" evidence="1">
    <location>
        <begin position="265"/>
        <end position="303"/>
    </location>
</feature>
<feature type="compositionally biased region" description="Pro residues" evidence="1">
    <location>
        <begin position="281"/>
        <end position="292"/>
    </location>
</feature>
<reference evidence="2" key="1">
    <citation type="submission" date="2020-04" db="EMBL/GenBank/DDBJ databases">
        <authorList>
            <person name="Alioto T."/>
            <person name="Alioto T."/>
            <person name="Gomez Garrido J."/>
        </authorList>
    </citation>
    <scope>NUCLEOTIDE SEQUENCE</scope>
    <source>
        <strain evidence="2">A484AB</strain>
    </source>
</reference>
<dbReference type="EMBL" id="CACRXK020000251">
    <property type="protein sequence ID" value="CAB3980030.1"/>
    <property type="molecule type" value="Genomic_DNA"/>
</dbReference>
<dbReference type="PANTHER" id="PTHR47331">
    <property type="entry name" value="PHD-TYPE DOMAIN-CONTAINING PROTEIN"/>
    <property type="match status" value="1"/>
</dbReference>
<proteinExistence type="predicted"/>
<evidence type="ECO:0000313" key="2">
    <source>
        <dbReference type="EMBL" id="CAB3980030.1"/>
    </source>
</evidence>
<gene>
    <name evidence="2" type="ORF">PACLA_8A012325</name>
</gene>
<name>A0A7D9HDU1_PARCT</name>
<organism evidence="2 3">
    <name type="scientific">Paramuricea clavata</name>
    <name type="common">Red gorgonian</name>
    <name type="synonym">Violescent sea-whip</name>
    <dbReference type="NCBI Taxonomy" id="317549"/>
    <lineage>
        <taxon>Eukaryota</taxon>
        <taxon>Metazoa</taxon>
        <taxon>Cnidaria</taxon>
        <taxon>Anthozoa</taxon>
        <taxon>Octocorallia</taxon>
        <taxon>Malacalcyonacea</taxon>
        <taxon>Plexauridae</taxon>
        <taxon>Paramuricea</taxon>
    </lineage>
</organism>
<dbReference type="AlphaFoldDB" id="A0A7D9HDU1"/>
<accession>A0A7D9HDU1</accession>
<comment type="caution">
    <text evidence="2">The sequence shown here is derived from an EMBL/GenBank/DDBJ whole genome shotgun (WGS) entry which is preliminary data.</text>
</comment>
<feature type="compositionally biased region" description="Polar residues" evidence="1">
    <location>
        <begin position="265"/>
        <end position="278"/>
    </location>
</feature>
<evidence type="ECO:0000313" key="3">
    <source>
        <dbReference type="Proteomes" id="UP001152795"/>
    </source>
</evidence>
<keyword evidence="3" id="KW-1185">Reference proteome</keyword>
<protein>
    <submittedName>
        <fullName evidence="2">Uncharacterized protein</fullName>
    </submittedName>
</protein>
<evidence type="ECO:0000256" key="1">
    <source>
        <dbReference type="SAM" id="MobiDB-lite"/>
    </source>
</evidence>
<feature type="compositionally biased region" description="Polar residues" evidence="1">
    <location>
        <begin position="293"/>
        <end position="303"/>
    </location>
</feature>
<sequence>MFDRSGVQPGKRSRVLTQKGFHNELVNKTKAFNKETKKLQSAIDKLYETFNNAENVGITEALKSVMLGKDVFENVVLSLRELSALDRWGESTEVKDTVNSTAAKFLQATDEAIHEAKRRLHLADEIIHAAGCKTTTSSVETSIRSGSHSSLKSERRKALADAAAAKEQAEYEMIIAGKINERKQLEAKEEHRRLTEKAQYEHDVAILEAKKTEAIAKAKLDAIEQSITDDEIKSHGDRSKTQTDIKKEQTAAWLNDLAPDEIETTSTGTHRTLSSPQVSPDLPPTDRPPAMQPTPNSQQHTVQQSSDICQRVGLMSAANERLSSTLARLSLPKCHPDIFSGDSTMFHPWKTAFKGMLENCGVVPSNEINYLHIYTSGLPQKLWIATVEDNTIIQKIY</sequence>
<dbReference type="Proteomes" id="UP001152795">
    <property type="component" value="Unassembled WGS sequence"/>
</dbReference>